<feature type="coiled-coil region" evidence="1">
    <location>
        <begin position="31"/>
        <end position="114"/>
    </location>
</feature>
<dbReference type="AlphaFoldDB" id="A0A8C8W3Q8"/>
<reference evidence="3" key="3">
    <citation type="submission" date="2025-09" db="UniProtKB">
        <authorList>
            <consortium name="Ensembl"/>
        </authorList>
    </citation>
    <scope>IDENTIFICATION</scope>
</reference>
<accession>A0A8C8W3Q8</accession>
<feature type="domain" description="Disks large homolog 5 N-terminal" evidence="2">
    <location>
        <begin position="21"/>
        <end position="104"/>
    </location>
</feature>
<keyword evidence="1" id="KW-0175">Coiled coil</keyword>
<evidence type="ECO:0000259" key="2">
    <source>
        <dbReference type="Pfam" id="PF04822"/>
    </source>
</evidence>
<reference evidence="3" key="2">
    <citation type="submission" date="2025-08" db="UniProtKB">
        <authorList>
            <consortium name="Ensembl"/>
        </authorList>
    </citation>
    <scope>IDENTIFICATION</scope>
</reference>
<evidence type="ECO:0000256" key="1">
    <source>
        <dbReference type="SAM" id="Coils"/>
    </source>
</evidence>
<proteinExistence type="predicted"/>
<protein>
    <recommendedName>
        <fullName evidence="2">Disks large homolog 5 N-terminal domain-containing protein</fullName>
    </recommendedName>
</protein>
<evidence type="ECO:0000313" key="4">
    <source>
        <dbReference type="Proteomes" id="UP000694547"/>
    </source>
</evidence>
<sequence length="119" mass="14052">MSFHKACSLVFIHLPTGASKEPPPTPTRLSKRQVKQKVESLTTQLQVMTAQRNDLRDRLILVTEGSLDNRWPYHRPNPFYEKLKMEHQQVMSDLQNFENENWEASQKLSELTKEKVFLW</sequence>
<reference evidence="4" key="1">
    <citation type="submission" date="2018-10" db="EMBL/GenBank/DDBJ databases">
        <title>Improved assembly of the deer mouse Peromyscus maniculatus genome.</title>
        <authorList>
            <person name="Lassance J.-M."/>
            <person name="Hoekstra H.E."/>
        </authorList>
    </citation>
    <scope>NUCLEOTIDE SEQUENCE [LARGE SCALE GENOMIC DNA]</scope>
</reference>
<dbReference type="Proteomes" id="UP000694547">
    <property type="component" value="Unassembled WGS sequence"/>
</dbReference>
<name>A0A8C8W3Q8_PERMB</name>
<dbReference type="PANTHER" id="PTHR21558:SF13">
    <property type="entry name" value="MCG129800-RELATED"/>
    <property type="match status" value="1"/>
</dbReference>
<keyword evidence="4" id="KW-1185">Reference proteome</keyword>
<dbReference type="InterPro" id="IPR006907">
    <property type="entry name" value="DLG5_N"/>
</dbReference>
<organism evidence="3 4">
    <name type="scientific">Peromyscus maniculatus bairdii</name>
    <name type="common">Prairie deer mouse</name>
    <dbReference type="NCBI Taxonomy" id="230844"/>
    <lineage>
        <taxon>Eukaryota</taxon>
        <taxon>Metazoa</taxon>
        <taxon>Chordata</taxon>
        <taxon>Craniata</taxon>
        <taxon>Vertebrata</taxon>
        <taxon>Euteleostomi</taxon>
        <taxon>Mammalia</taxon>
        <taxon>Eutheria</taxon>
        <taxon>Euarchontoglires</taxon>
        <taxon>Glires</taxon>
        <taxon>Rodentia</taxon>
        <taxon>Myomorpha</taxon>
        <taxon>Muroidea</taxon>
        <taxon>Cricetidae</taxon>
        <taxon>Neotominae</taxon>
        <taxon>Peromyscus</taxon>
    </lineage>
</organism>
<evidence type="ECO:0000313" key="3">
    <source>
        <dbReference type="Ensembl" id="ENSPEMP00000034559.1"/>
    </source>
</evidence>
<dbReference type="PANTHER" id="PTHR21558">
    <property type="entry name" value="SPEER/SPETEX"/>
    <property type="match status" value="1"/>
</dbReference>
<dbReference type="GeneTree" id="ENSGT00940000153178"/>
<dbReference type="Ensembl" id="ENSPEMT00000038689.1">
    <property type="protein sequence ID" value="ENSPEMP00000034559.1"/>
    <property type="gene ID" value="ENSPEMG00000030165.1"/>
</dbReference>
<dbReference type="Pfam" id="PF04822">
    <property type="entry name" value="Takusan"/>
    <property type="match status" value="1"/>
</dbReference>